<dbReference type="InterPro" id="IPR036388">
    <property type="entry name" value="WH-like_DNA-bd_sf"/>
</dbReference>
<keyword evidence="2" id="KW-0805">Transcription regulation</keyword>
<comment type="caution">
    <text evidence="8">The sequence shown here is derived from an EMBL/GenBank/DDBJ whole genome shotgun (WGS) entry which is preliminary data.</text>
</comment>
<dbReference type="RefSeq" id="WP_209594880.1">
    <property type="nucleotide sequence ID" value="NZ_JAGJCF010000007.1"/>
</dbReference>
<feature type="domain" description="RNA polymerase sigma factor 70 region 4 type 2" evidence="7">
    <location>
        <begin position="127"/>
        <end position="175"/>
    </location>
</feature>
<name>A0ABS4BI14_9HYPH</name>
<keyword evidence="3" id="KW-0731">Sigma factor</keyword>
<sequence>MAPAPSSKRQALDALMGRAVAGDEKAYRAFLTEAAIIVRRFAAGRMPHHSAGFDLEDLVQEVLLAVHTKRHTWRVGEPVTPWLLAIARYKAIDAYRRRGKRVEIDIDAMGDVFEDPSAMPTATGHDVGRAVASLGGRQQAVVSALSVEGKSISQTARDLDMSEGAVRVAFHRGLSTIARKFGRT</sequence>
<evidence type="ECO:0000313" key="9">
    <source>
        <dbReference type="Proteomes" id="UP000678276"/>
    </source>
</evidence>
<keyword evidence="9" id="KW-1185">Reference proteome</keyword>
<organism evidence="8 9">
    <name type="scientific">Jiella mangrovi</name>
    <dbReference type="NCBI Taxonomy" id="2821407"/>
    <lineage>
        <taxon>Bacteria</taxon>
        <taxon>Pseudomonadati</taxon>
        <taxon>Pseudomonadota</taxon>
        <taxon>Alphaproteobacteria</taxon>
        <taxon>Hyphomicrobiales</taxon>
        <taxon>Aurantimonadaceae</taxon>
        <taxon>Jiella</taxon>
    </lineage>
</organism>
<dbReference type="SUPFAM" id="SSF88659">
    <property type="entry name" value="Sigma3 and sigma4 domains of RNA polymerase sigma factors"/>
    <property type="match status" value="1"/>
</dbReference>
<evidence type="ECO:0000256" key="1">
    <source>
        <dbReference type="ARBA" id="ARBA00010641"/>
    </source>
</evidence>
<protein>
    <submittedName>
        <fullName evidence="8">Sigma-70 family RNA polymerase sigma factor</fullName>
    </submittedName>
</protein>
<proteinExistence type="inferred from homology"/>
<dbReference type="InterPro" id="IPR013325">
    <property type="entry name" value="RNA_pol_sigma_r2"/>
</dbReference>
<accession>A0ABS4BI14</accession>
<comment type="similarity">
    <text evidence="1">Belongs to the sigma-70 factor family. ECF subfamily.</text>
</comment>
<evidence type="ECO:0000256" key="5">
    <source>
        <dbReference type="ARBA" id="ARBA00023163"/>
    </source>
</evidence>
<feature type="domain" description="RNA polymerase sigma-70 region 2" evidence="6">
    <location>
        <begin position="40"/>
        <end position="100"/>
    </location>
</feature>
<dbReference type="PANTHER" id="PTHR43133">
    <property type="entry name" value="RNA POLYMERASE ECF-TYPE SIGMA FACTO"/>
    <property type="match status" value="1"/>
</dbReference>
<dbReference type="PANTHER" id="PTHR43133:SF58">
    <property type="entry name" value="ECF RNA POLYMERASE SIGMA FACTOR SIGD"/>
    <property type="match status" value="1"/>
</dbReference>
<evidence type="ECO:0000259" key="7">
    <source>
        <dbReference type="Pfam" id="PF08281"/>
    </source>
</evidence>
<dbReference type="InterPro" id="IPR014284">
    <property type="entry name" value="RNA_pol_sigma-70_dom"/>
</dbReference>
<dbReference type="NCBIfam" id="NF009165">
    <property type="entry name" value="PRK12512.1"/>
    <property type="match status" value="1"/>
</dbReference>
<dbReference type="Proteomes" id="UP000678276">
    <property type="component" value="Unassembled WGS sequence"/>
</dbReference>
<dbReference type="Gene3D" id="1.10.10.10">
    <property type="entry name" value="Winged helix-like DNA-binding domain superfamily/Winged helix DNA-binding domain"/>
    <property type="match status" value="1"/>
</dbReference>
<dbReference type="InterPro" id="IPR013324">
    <property type="entry name" value="RNA_pol_sigma_r3/r4-like"/>
</dbReference>
<dbReference type="NCBIfam" id="TIGR02937">
    <property type="entry name" value="sigma70-ECF"/>
    <property type="match status" value="1"/>
</dbReference>
<dbReference type="Pfam" id="PF04542">
    <property type="entry name" value="Sigma70_r2"/>
    <property type="match status" value="1"/>
</dbReference>
<keyword evidence="4" id="KW-0238">DNA-binding</keyword>
<evidence type="ECO:0000256" key="2">
    <source>
        <dbReference type="ARBA" id="ARBA00023015"/>
    </source>
</evidence>
<dbReference type="Pfam" id="PF08281">
    <property type="entry name" value="Sigma70_r4_2"/>
    <property type="match status" value="1"/>
</dbReference>
<gene>
    <name evidence="8" type="ORF">J6595_12440</name>
</gene>
<dbReference type="EMBL" id="JAGJCF010000007">
    <property type="protein sequence ID" value="MBP0616391.1"/>
    <property type="molecule type" value="Genomic_DNA"/>
</dbReference>
<dbReference type="InterPro" id="IPR007627">
    <property type="entry name" value="RNA_pol_sigma70_r2"/>
</dbReference>
<reference evidence="8 9" key="1">
    <citation type="submission" date="2021-04" db="EMBL/GenBank/DDBJ databases">
        <title>Whole genome sequence of Jiella sp. KSK16Y-1.</title>
        <authorList>
            <person name="Tuo L."/>
        </authorList>
    </citation>
    <scope>NUCLEOTIDE SEQUENCE [LARGE SCALE GENOMIC DNA]</scope>
    <source>
        <strain evidence="8 9">KSK16Y-1</strain>
    </source>
</reference>
<keyword evidence="5" id="KW-0804">Transcription</keyword>
<dbReference type="SUPFAM" id="SSF88946">
    <property type="entry name" value="Sigma2 domain of RNA polymerase sigma factors"/>
    <property type="match status" value="1"/>
</dbReference>
<evidence type="ECO:0000313" key="8">
    <source>
        <dbReference type="EMBL" id="MBP0616391.1"/>
    </source>
</evidence>
<evidence type="ECO:0000259" key="6">
    <source>
        <dbReference type="Pfam" id="PF04542"/>
    </source>
</evidence>
<dbReference type="InterPro" id="IPR039425">
    <property type="entry name" value="RNA_pol_sigma-70-like"/>
</dbReference>
<dbReference type="InterPro" id="IPR013249">
    <property type="entry name" value="RNA_pol_sigma70_r4_t2"/>
</dbReference>
<evidence type="ECO:0000256" key="3">
    <source>
        <dbReference type="ARBA" id="ARBA00023082"/>
    </source>
</evidence>
<dbReference type="Gene3D" id="1.10.1740.10">
    <property type="match status" value="1"/>
</dbReference>
<evidence type="ECO:0000256" key="4">
    <source>
        <dbReference type="ARBA" id="ARBA00023125"/>
    </source>
</evidence>